<reference evidence="1" key="1">
    <citation type="submission" date="2022-01" db="EMBL/GenBank/DDBJ databases">
        <title>Novel bile acid biosynthetic pathways are enriched in the microbiome of centenarians.</title>
        <authorList>
            <person name="Sato Y."/>
            <person name="Atarashi K."/>
            <person name="Plichta R.D."/>
            <person name="Arai Y."/>
            <person name="Sasajima S."/>
            <person name="Kearney M.S."/>
            <person name="Suda W."/>
            <person name="Takeshita K."/>
            <person name="Sasaki T."/>
            <person name="Okamoto S."/>
            <person name="Skelly N.A."/>
            <person name="Okamura Y."/>
            <person name="Vlamakis H."/>
            <person name="Li Y."/>
            <person name="Tanoue T."/>
            <person name="Takei H."/>
            <person name="Nittono H."/>
            <person name="Narushima S."/>
            <person name="Irie J."/>
            <person name="Itoh H."/>
            <person name="Moriya K."/>
            <person name="Sugiura Y."/>
            <person name="Suematsu M."/>
            <person name="Moritoki N."/>
            <person name="Shibata S."/>
            <person name="Littman R.D."/>
            <person name="Fischbach A.M."/>
            <person name="Uwamino Y."/>
            <person name="Inoue T."/>
            <person name="Honda A."/>
            <person name="Hattori M."/>
            <person name="Murai T."/>
            <person name="Xavier J.R."/>
            <person name="Hirose N."/>
            <person name="Honda K."/>
        </authorList>
    </citation>
    <scope>NUCLEOTIDE SEQUENCE</scope>
    <source>
        <strain evidence="1">CE91-St7</strain>
    </source>
</reference>
<proteinExistence type="predicted"/>
<accession>A0AA37KQK9</accession>
<name>A0AA37KQK9_9BACT</name>
<evidence type="ECO:0000313" key="1">
    <source>
        <dbReference type="EMBL" id="GKH83119.1"/>
    </source>
</evidence>
<organism evidence="1 2">
    <name type="scientific">Phocaeicola dorei</name>
    <dbReference type="NCBI Taxonomy" id="357276"/>
    <lineage>
        <taxon>Bacteria</taxon>
        <taxon>Pseudomonadati</taxon>
        <taxon>Bacteroidota</taxon>
        <taxon>Bacteroidia</taxon>
        <taxon>Bacteroidales</taxon>
        <taxon>Bacteroidaceae</taxon>
        <taxon>Phocaeicola</taxon>
    </lineage>
</organism>
<dbReference type="Proteomes" id="UP001055104">
    <property type="component" value="Unassembled WGS sequence"/>
</dbReference>
<sequence>MDAIQVADTINLIIETYPHYTQDDFKLFFNMAKKGMFGQIFGRMDGEVIMNWLTKYDIHRDTVGSAESIKEADKFKPLSQAQVNSGIYYSEYLEIKRRADAGDKEAKKMLMPP</sequence>
<dbReference type="AlphaFoldDB" id="A0AA37KQK9"/>
<dbReference type="Pfam" id="PF20338">
    <property type="entry name" value="DUF6633"/>
    <property type="match status" value="1"/>
</dbReference>
<comment type="caution">
    <text evidence="1">The sequence shown here is derived from an EMBL/GenBank/DDBJ whole genome shotgun (WGS) entry which is preliminary data.</text>
</comment>
<dbReference type="EMBL" id="BQOB01000001">
    <property type="protein sequence ID" value="GKH83119.1"/>
    <property type="molecule type" value="Genomic_DNA"/>
</dbReference>
<gene>
    <name evidence="1" type="ORF">CE91St7_40030</name>
</gene>
<evidence type="ECO:0000313" key="2">
    <source>
        <dbReference type="Proteomes" id="UP001055104"/>
    </source>
</evidence>
<protein>
    <submittedName>
        <fullName evidence="1">Uncharacterized protein</fullName>
    </submittedName>
</protein>
<dbReference type="InterPro" id="IPR046573">
    <property type="entry name" value="DUF6633"/>
</dbReference>